<accession>U4T2A3</accession>
<gene>
    <name evidence="1" type="ORF">M917_2393</name>
</gene>
<evidence type="ECO:0000313" key="1">
    <source>
        <dbReference type="EMBL" id="ERL55047.1"/>
    </source>
</evidence>
<dbReference type="Proteomes" id="UP000016761">
    <property type="component" value="Unassembled WGS sequence"/>
</dbReference>
<reference evidence="1 2" key="1">
    <citation type="journal article" date="2013" name="Genome Announc.">
        <title>Draft Genome Sequence of Psychrobacter aquaticus Strain CMS 56T, Isolated from a Cyanobacterial Mat Sample Collected from Water Bodies in the McMurdo Dry Valley Region of Antarctica.</title>
        <authorList>
            <person name="Reddy G.S."/>
            <person name="Ara S."/>
            <person name="Singh A."/>
            <person name="Kumar Pinnaka A."/>
            <person name="Shivaji S."/>
        </authorList>
    </citation>
    <scope>NUCLEOTIDE SEQUENCE [LARGE SCALE GENOMIC DNA]</scope>
    <source>
        <strain evidence="1 2">CMS 56</strain>
    </source>
</reference>
<dbReference type="AlphaFoldDB" id="U4T2A3"/>
<protein>
    <submittedName>
        <fullName evidence="1">Uncharacterized protein</fullName>
    </submittedName>
</protein>
<dbReference type="EMBL" id="AUSW01000034">
    <property type="protein sequence ID" value="ERL55047.1"/>
    <property type="molecule type" value="Genomic_DNA"/>
</dbReference>
<evidence type="ECO:0000313" key="2">
    <source>
        <dbReference type="Proteomes" id="UP000016761"/>
    </source>
</evidence>
<proteinExistence type="predicted"/>
<comment type="caution">
    <text evidence="1">The sequence shown here is derived from an EMBL/GenBank/DDBJ whole genome shotgun (WGS) entry which is preliminary data.</text>
</comment>
<dbReference type="PATRIC" id="fig|1354303.4.peg.2358"/>
<organism evidence="1 2">
    <name type="scientific">Psychrobacter aquaticus CMS 56</name>
    <dbReference type="NCBI Taxonomy" id="1354303"/>
    <lineage>
        <taxon>Bacteria</taxon>
        <taxon>Pseudomonadati</taxon>
        <taxon>Pseudomonadota</taxon>
        <taxon>Gammaproteobacteria</taxon>
        <taxon>Moraxellales</taxon>
        <taxon>Moraxellaceae</taxon>
        <taxon>Psychrobacter</taxon>
    </lineage>
</organism>
<sequence length="40" mass="4444">MLVIIKIKAANDAAFLWLVILDNQSDNIKPNSLFNQSLGD</sequence>
<name>U4T2A3_9GAMM</name>
<keyword evidence="2" id="KW-1185">Reference proteome</keyword>